<keyword evidence="3" id="KW-0804">Transcription</keyword>
<name>A0ABD3VPS4_SINWO</name>
<comment type="subcellular location">
    <subcellularLocation>
        <location evidence="1">Nucleus</location>
    </subcellularLocation>
</comment>
<dbReference type="InterPro" id="IPR036638">
    <property type="entry name" value="HLH_DNA-bd_sf"/>
</dbReference>
<evidence type="ECO:0000313" key="7">
    <source>
        <dbReference type="Proteomes" id="UP001634394"/>
    </source>
</evidence>
<organism evidence="6 7">
    <name type="scientific">Sinanodonta woodiana</name>
    <name type="common">Chinese pond mussel</name>
    <name type="synonym">Anodonta woodiana</name>
    <dbReference type="NCBI Taxonomy" id="1069815"/>
    <lineage>
        <taxon>Eukaryota</taxon>
        <taxon>Metazoa</taxon>
        <taxon>Spiralia</taxon>
        <taxon>Lophotrochozoa</taxon>
        <taxon>Mollusca</taxon>
        <taxon>Bivalvia</taxon>
        <taxon>Autobranchia</taxon>
        <taxon>Heteroconchia</taxon>
        <taxon>Palaeoheterodonta</taxon>
        <taxon>Unionida</taxon>
        <taxon>Unionoidea</taxon>
        <taxon>Unionidae</taxon>
        <taxon>Unioninae</taxon>
        <taxon>Sinanodonta</taxon>
    </lineage>
</organism>
<dbReference type="Gene3D" id="6.10.250.980">
    <property type="match status" value="1"/>
</dbReference>
<dbReference type="Pfam" id="PF00010">
    <property type="entry name" value="HLH"/>
    <property type="match status" value="1"/>
</dbReference>
<keyword evidence="2" id="KW-0805">Transcription regulation</keyword>
<proteinExistence type="predicted"/>
<dbReference type="Pfam" id="PF07527">
    <property type="entry name" value="Hairy_orange"/>
    <property type="match status" value="1"/>
</dbReference>
<dbReference type="PANTHER" id="PTHR10985">
    <property type="entry name" value="BASIC HELIX-LOOP-HELIX TRANSCRIPTION FACTOR, HES-RELATED"/>
    <property type="match status" value="1"/>
</dbReference>
<dbReference type="SUPFAM" id="SSF158457">
    <property type="entry name" value="Orange domain-like"/>
    <property type="match status" value="1"/>
</dbReference>
<keyword evidence="4" id="KW-0539">Nucleus</keyword>
<evidence type="ECO:0000313" key="6">
    <source>
        <dbReference type="EMBL" id="KAL3862522.1"/>
    </source>
</evidence>
<dbReference type="SUPFAM" id="SSF47459">
    <property type="entry name" value="HLH, helix-loop-helix DNA-binding domain"/>
    <property type="match status" value="1"/>
</dbReference>
<dbReference type="AlphaFoldDB" id="A0ABD3VPS4"/>
<reference evidence="6 7" key="1">
    <citation type="submission" date="2024-11" db="EMBL/GenBank/DDBJ databases">
        <title>Chromosome-level genome assembly of the freshwater bivalve Anodonta woodiana.</title>
        <authorList>
            <person name="Chen X."/>
        </authorList>
    </citation>
    <scope>NUCLEOTIDE SEQUENCE [LARGE SCALE GENOMIC DNA]</scope>
    <source>
        <strain evidence="6">MN2024</strain>
        <tissue evidence="6">Gills</tissue>
    </source>
</reference>
<evidence type="ECO:0000256" key="4">
    <source>
        <dbReference type="ARBA" id="ARBA00023242"/>
    </source>
</evidence>
<dbReference type="GO" id="GO:0005634">
    <property type="term" value="C:nucleus"/>
    <property type="evidence" value="ECO:0007669"/>
    <property type="project" value="UniProtKB-SubCell"/>
</dbReference>
<evidence type="ECO:0000256" key="2">
    <source>
        <dbReference type="ARBA" id="ARBA00023015"/>
    </source>
</evidence>
<dbReference type="EMBL" id="JBJQND010000011">
    <property type="protein sequence ID" value="KAL3862522.1"/>
    <property type="molecule type" value="Genomic_DNA"/>
</dbReference>
<keyword evidence="7" id="KW-1185">Reference proteome</keyword>
<sequence>MAAAVLRKIKKPIIEKKRRDRINHSLEELKCILLENSRKMNSPISRLDKADILEMTVEYIHQLHKQVNTSTTERDDTIAREYKSGYEECTRETIRYFNYTNGRKHNINSSLVIHLSSCINQINSEISTLKYPRINSVLHTPLAVSCNNSFLSPLNVNIPFSIKFPATTARTLNYNRTLLRPVPTHPILKTESPYSPYYPLTGSASIICSTPSDDPLSEQSSGYSSCHSESLQETYSSMQKDSLENFVDTNSLIYENVWRPW</sequence>
<dbReference type="CDD" id="cd11410">
    <property type="entry name" value="bHLH_O_HES"/>
    <property type="match status" value="1"/>
</dbReference>
<dbReference type="SMART" id="SM00353">
    <property type="entry name" value="HLH"/>
    <property type="match status" value="1"/>
</dbReference>
<dbReference type="Gene3D" id="4.10.280.10">
    <property type="entry name" value="Helix-loop-helix DNA-binding domain"/>
    <property type="match status" value="1"/>
</dbReference>
<dbReference type="InterPro" id="IPR050370">
    <property type="entry name" value="HES_HEY"/>
</dbReference>
<comment type="caution">
    <text evidence="6">The sequence shown here is derived from an EMBL/GenBank/DDBJ whole genome shotgun (WGS) entry which is preliminary data.</text>
</comment>
<dbReference type="InterPro" id="IPR003650">
    <property type="entry name" value="Orange_dom"/>
</dbReference>
<evidence type="ECO:0000259" key="5">
    <source>
        <dbReference type="PROSITE" id="PS50888"/>
    </source>
</evidence>
<evidence type="ECO:0000256" key="1">
    <source>
        <dbReference type="ARBA" id="ARBA00004123"/>
    </source>
</evidence>
<dbReference type="InterPro" id="IPR011598">
    <property type="entry name" value="bHLH_dom"/>
</dbReference>
<feature type="domain" description="BHLH" evidence="5">
    <location>
        <begin position="6"/>
        <end position="63"/>
    </location>
</feature>
<dbReference type="Proteomes" id="UP001634394">
    <property type="component" value="Unassembled WGS sequence"/>
</dbReference>
<gene>
    <name evidence="6" type="ORF">ACJMK2_008482</name>
</gene>
<accession>A0ABD3VPS4</accession>
<protein>
    <recommendedName>
        <fullName evidence="5">BHLH domain-containing protein</fullName>
    </recommendedName>
</protein>
<dbReference type="PROSITE" id="PS50888">
    <property type="entry name" value="BHLH"/>
    <property type="match status" value="1"/>
</dbReference>
<evidence type="ECO:0000256" key="3">
    <source>
        <dbReference type="ARBA" id="ARBA00023163"/>
    </source>
</evidence>